<organism evidence="2 3">
    <name type="scientific">Lentilactobacillus parafarraginis</name>
    <dbReference type="NCBI Taxonomy" id="390842"/>
    <lineage>
        <taxon>Bacteria</taxon>
        <taxon>Bacillati</taxon>
        <taxon>Bacillota</taxon>
        <taxon>Bacilli</taxon>
        <taxon>Lactobacillales</taxon>
        <taxon>Lactobacillaceae</taxon>
        <taxon>Lentilactobacillus</taxon>
    </lineage>
</organism>
<feature type="transmembrane region" description="Helical" evidence="1">
    <location>
        <begin position="7"/>
        <end position="26"/>
    </location>
</feature>
<evidence type="ECO:0000313" key="2">
    <source>
        <dbReference type="EMBL" id="TLQ19037.1"/>
    </source>
</evidence>
<dbReference type="RefSeq" id="WP_054735192.1">
    <property type="nucleotide sequence ID" value="NZ_VBSX01000018.1"/>
</dbReference>
<keyword evidence="1" id="KW-1133">Transmembrane helix</keyword>
<feature type="transmembrane region" description="Helical" evidence="1">
    <location>
        <begin position="46"/>
        <end position="73"/>
    </location>
</feature>
<accession>A0A5R9CUJ8</accession>
<protein>
    <submittedName>
        <fullName evidence="2">Uncharacterized protein</fullName>
    </submittedName>
</protein>
<comment type="caution">
    <text evidence="2">The sequence shown here is derived from an EMBL/GenBank/DDBJ whole genome shotgun (WGS) entry which is preliminary data.</text>
</comment>
<evidence type="ECO:0000256" key="1">
    <source>
        <dbReference type="SAM" id="Phobius"/>
    </source>
</evidence>
<dbReference type="AlphaFoldDB" id="A0A5R9CUJ8"/>
<evidence type="ECO:0000313" key="3">
    <source>
        <dbReference type="Proteomes" id="UP000305100"/>
    </source>
</evidence>
<proteinExistence type="predicted"/>
<keyword evidence="1" id="KW-0812">Transmembrane</keyword>
<reference evidence="2 3" key="1">
    <citation type="submission" date="2019-05" db="EMBL/GenBank/DDBJ databases">
        <title>The metagenome of a microbial culture collection derived from dairy environment covers the genomic content of the human microbiome.</title>
        <authorList>
            <person name="Roder T."/>
            <person name="Wuthrich D."/>
            <person name="Sattari Z."/>
            <person name="Von Ah U."/>
            <person name="Bar C."/>
            <person name="Ronchi F."/>
            <person name="Macpherson A.J."/>
            <person name="Ganal-Vonarburg S.C."/>
            <person name="Bruggmann R."/>
            <person name="Vergeres G."/>
        </authorList>
    </citation>
    <scope>NUCLEOTIDE SEQUENCE [LARGE SCALE GENOMIC DNA]</scope>
    <source>
        <strain evidence="2 3">FAM 1079</strain>
    </source>
</reference>
<dbReference type="EMBL" id="VBSX01000018">
    <property type="protein sequence ID" value="TLQ19037.1"/>
    <property type="molecule type" value="Genomic_DNA"/>
</dbReference>
<keyword evidence="1" id="KW-0472">Membrane</keyword>
<sequence length="81" mass="9299">MKPAVKFANGWFVINLIVDLFMIPLNKEGFTQFRKSWRELDSNGRLLLVGIIAVILPFIWLFGLVAAMIYVGLKKPFEKKS</sequence>
<gene>
    <name evidence="2" type="ORF">FEZ41_08325</name>
</gene>
<name>A0A5R9CUJ8_9LACO</name>
<dbReference type="Proteomes" id="UP000305100">
    <property type="component" value="Unassembled WGS sequence"/>
</dbReference>